<keyword evidence="3" id="KW-1185">Reference proteome</keyword>
<accession>A0A1Z5S5I2</accession>
<dbReference type="InParanoid" id="A0A1Z5S5I2"/>
<sequence length="414" mass="48243">VPRDVLADVLALLPPRTLAVSRCVCREWRDVVDADVRCQLRTDLLPLSVAGIFVETNEAEPPDFFIRPSMAHGQRLSRPFSRVHLGLLLDDDLVVNPTTRQWMRLPPYPTLHEEKQRSRRRCHYYPYRVFDPSFSPYFEVFSMESPLDYKDELSEESGWPPSEYMLRVYSSNTERWEERSFLREEEHTATAASVWSKLDCRRCHAVYRHGALYVYWMLTFITRINVSTNKYRVIDLPPDIISTRCYQFRLGKSVGGVHFAAVGQRRLQVWFLDESGSKIEWVLKHVTRYPFSDHQTGRPWILQHGSYSYDDVQEENNEEPTAAENDSGWDSDADNATDIDLDSCQYIELLGLHPYRDIVFLVLPSKKAVAYYFNSSKIQHLGGLFIGHFYQFIKEGFIYTPTWIGELPAANYLV</sequence>
<dbReference type="eggNOG" id="ENOG502R3X8">
    <property type="taxonomic scope" value="Eukaryota"/>
</dbReference>
<evidence type="ECO:0000313" key="2">
    <source>
        <dbReference type="EMBL" id="OQU91182.1"/>
    </source>
</evidence>
<reference evidence="3" key="2">
    <citation type="journal article" date="2018" name="Plant J.">
        <title>The Sorghum bicolor reference genome: improved assembly, gene annotations, a transcriptome atlas, and signatures of genome organization.</title>
        <authorList>
            <person name="McCormick R.F."/>
            <person name="Truong S.K."/>
            <person name="Sreedasyam A."/>
            <person name="Jenkins J."/>
            <person name="Shu S."/>
            <person name="Sims D."/>
            <person name="Kennedy M."/>
            <person name="Amirebrahimi M."/>
            <person name="Weers B.D."/>
            <person name="McKinley B."/>
            <person name="Mattison A."/>
            <person name="Morishige D.T."/>
            <person name="Grimwood J."/>
            <person name="Schmutz J."/>
            <person name="Mullet J.E."/>
        </authorList>
    </citation>
    <scope>NUCLEOTIDE SEQUENCE [LARGE SCALE GENOMIC DNA]</scope>
    <source>
        <strain evidence="3">cv. BTx623</strain>
    </source>
</reference>
<name>A0A1Z5S5I2_SORBI</name>
<dbReference type="Pfam" id="PF00646">
    <property type="entry name" value="F-box"/>
    <property type="match status" value="1"/>
</dbReference>
<dbReference type="AlphaFoldDB" id="A0A1Z5S5I2"/>
<evidence type="ECO:0000313" key="3">
    <source>
        <dbReference type="Proteomes" id="UP000000768"/>
    </source>
</evidence>
<dbReference type="PANTHER" id="PTHR34591">
    <property type="entry name" value="OS03G0653100 PROTEIN-RELATED"/>
    <property type="match status" value="1"/>
</dbReference>
<evidence type="ECO:0000259" key="1">
    <source>
        <dbReference type="PROSITE" id="PS50181"/>
    </source>
</evidence>
<dbReference type="SUPFAM" id="SSF81383">
    <property type="entry name" value="F-box domain"/>
    <property type="match status" value="1"/>
</dbReference>
<dbReference type="Proteomes" id="UP000000768">
    <property type="component" value="Chromosome 1"/>
</dbReference>
<dbReference type="PANTHER" id="PTHR34591:SF58">
    <property type="entry name" value="F-BOX DOMAIN-CONTAINING PROTEIN"/>
    <property type="match status" value="1"/>
</dbReference>
<dbReference type="PROSITE" id="PS50181">
    <property type="entry name" value="FBOX"/>
    <property type="match status" value="1"/>
</dbReference>
<feature type="domain" description="F-box" evidence="1">
    <location>
        <begin position="1"/>
        <end position="35"/>
    </location>
</feature>
<dbReference type="OMA" id="TIDARCI"/>
<feature type="non-terminal residue" evidence="2">
    <location>
        <position position="414"/>
    </location>
</feature>
<dbReference type="EMBL" id="CM000760">
    <property type="protein sequence ID" value="OQU91182.1"/>
    <property type="molecule type" value="Genomic_DNA"/>
</dbReference>
<dbReference type="InterPro" id="IPR001810">
    <property type="entry name" value="F-box_dom"/>
</dbReference>
<gene>
    <name evidence="2" type="ORF">SORBI_3001G133600</name>
</gene>
<dbReference type="SMART" id="SM00256">
    <property type="entry name" value="FBOX"/>
    <property type="match status" value="1"/>
</dbReference>
<proteinExistence type="predicted"/>
<dbReference type="Gramene" id="OQU91182">
    <property type="protein sequence ID" value="OQU91182"/>
    <property type="gene ID" value="SORBI_3001G133600"/>
</dbReference>
<organism evidence="2 3">
    <name type="scientific">Sorghum bicolor</name>
    <name type="common">Sorghum</name>
    <name type="synonym">Sorghum vulgare</name>
    <dbReference type="NCBI Taxonomy" id="4558"/>
    <lineage>
        <taxon>Eukaryota</taxon>
        <taxon>Viridiplantae</taxon>
        <taxon>Streptophyta</taxon>
        <taxon>Embryophyta</taxon>
        <taxon>Tracheophyta</taxon>
        <taxon>Spermatophyta</taxon>
        <taxon>Magnoliopsida</taxon>
        <taxon>Liliopsida</taxon>
        <taxon>Poales</taxon>
        <taxon>Poaceae</taxon>
        <taxon>PACMAD clade</taxon>
        <taxon>Panicoideae</taxon>
        <taxon>Andropogonodae</taxon>
        <taxon>Andropogoneae</taxon>
        <taxon>Sorghinae</taxon>
        <taxon>Sorghum</taxon>
    </lineage>
</organism>
<protein>
    <recommendedName>
        <fullName evidence="1">F-box domain-containing protein</fullName>
    </recommendedName>
</protein>
<dbReference type="Gene3D" id="1.20.1280.50">
    <property type="match status" value="1"/>
</dbReference>
<reference evidence="2 3" key="1">
    <citation type="journal article" date="2009" name="Nature">
        <title>The Sorghum bicolor genome and the diversification of grasses.</title>
        <authorList>
            <person name="Paterson A.H."/>
            <person name="Bowers J.E."/>
            <person name="Bruggmann R."/>
            <person name="Dubchak I."/>
            <person name="Grimwood J."/>
            <person name="Gundlach H."/>
            <person name="Haberer G."/>
            <person name="Hellsten U."/>
            <person name="Mitros T."/>
            <person name="Poliakov A."/>
            <person name="Schmutz J."/>
            <person name="Spannagl M."/>
            <person name="Tang H."/>
            <person name="Wang X."/>
            <person name="Wicker T."/>
            <person name="Bharti A.K."/>
            <person name="Chapman J."/>
            <person name="Feltus F.A."/>
            <person name="Gowik U."/>
            <person name="Grigoriev I.V."/>
            <person name="Lyons E."/>
            <person name="Maher C.A."/>
            <person name="Martis M."/>
            <person name="Narechania A."/>
            <person name="Otillar R.P."/>
            <person name="Penning B.W."/>
            <person name="Salamov A.A."/>
            <person name="Wang Y."/>
            <person name="Zhang L."/>
            <person name="Carpita N.C."/>
            <person name="Freeling M."/>
            <person name="Gingle A.R."/>
            <person name="Hash C.T."/>
            <person name="Keller B."/>
            <person name="Klein P."/>
            <person name="Kresovich S."/>
            <person name="McCann M.C."/>
            <person name="Ming R."/>
            <person name="Peterson D.G."/>
            <person name="Mehboob-ur-Rahman"/>
            <person name="Ware D."/>
            <person name="Westhoff P."/>
            <person name="Mayer K.F."/>
            <person name="Messing J."/>
            <person name="Rokhsar D.S."/>
        </authorList>
    </citation>
    <scope>NUCLEOTIDE SEQUENCE [LARGE SCALE GENOMIC DNA]</scope>
    <source>
        <strain evidence="3">cv. BTx623</strain>
    </source>
</reference>
<dbReference type="InterPro" id="IPR036047">
    <property type="entry name" value="F-box-like_dom_sf"/>
</dbReference>